<evidence type="ECO:0000313" key="2">
    <source>
        <dbReference type="Proteomes" id="UP000573327"/>
    </source>
</evidence>
<dbReference type="AlphaFoldDB" id="A0A7W7SKT5"/>
<accession>A0A7W7SKT5</accession>
<protein>
    <submittedName>
        <fullName evidence="1">Uncharacterized protein</fullName>
    </submittedName>
</protein>
<evidence type="ECO:0000313" key="1">
    <source>
        <dbReference type="EMBL" id="MBB4951937.1"/>
    </source>
</evidence>
<proteinExistence type="predicted"/>
<comment type="caution">
    <text evidence="1">The sequence shown here is derived from an EMBL/GenBank/DDBJ whole genome shotgun (WGS) entry which is preliminary data.</text>
</comment>
<dbReference type="Proteomes" id="UP000573327">
    <property type="component" value="Unassembled WGS sequence"/>
</dbReference>
<reference evidence="1 2" key="1">
    <citation type="submission" date="2020-08" db="EMBL/GenBank/DDBJ databases">
        <title>Sequencing the genomes of 1000 actinobacteria strains.</title>
        <authorList>
            <person name="Klenk H.-P."/>
        </authorList>
    </citation>
    <scope>NUCLEOTIDE SEQUENCE [LARGE SCALE GENOMIC DNA]</scope>
    <source>
        <strain evidence="1 2">DSM 44786</strain>
    </source>
</reference>
<organism evidence="1 2">
    <name type="scientific">Kitasatospora gansuensis</name>
    <dbReference type="NCBI Taxonomy" id="258050"/>
    <lineage>
        <taxon>Bacteria</taxon>
        <taxon>Bacillati</taxon>
        <taxon>Actinomycetota</taxon>
        <taxon>Actinomycetes</taxon>
        <taxon>Kitasatosporales</taxon>
        <taxon>Streptomycetaceae</taxon>
        <taxon>Kitasatospora</taxon>
    </lineage>
</organism>
<sequence length="161" mass="17004">MTEQMCKSGGVHRLPDGEESWNSERCDLLVAAGLDKCLPCQDRLIAELSAELTDDFGRIFTTWVLGTLNRRQLVGASMPDTALELLGPNGGTVISPPSRRALRGVKLPRVTAGAAGDAMLSLDTKQAVAALTAMTPTERTAVLNDAMDGVIGSIAMPLPTL</sequence>
<dbReference type="EMBL" id="JACHJR010000003">
    <property type="protein sequence ID" value="MBB4951937.1"/>
    <property type="molecule type" value="Genomic_DNA"/>
</dbReference>
<name>A0A7W7SKT5_9ACTN</name>
<gene>
    <name evidence="1" type="ORF">F4556_007591</name>
</gene>
<keyword evidence="2" id="KW-1185">Reference proteome</keyword>
<dbReference type="RefSeq" id="WP_184926003.1">
    <property type="nucleotide sequence ID" value="NZ_JACHJR010000003.1"/>
</dbReference>